<dbReference type="Proteomes" id="UP000018511">
    <property type="component" value="Unassembled WGS sequence"/>
</dbReference>
<accession>V7D843</accession>
<organism evidence="2 3">
    <name type="scientific">Pseudomonas taiwanensis SJ9</name>
    <dbReference type="NCBI Taxonomy" id="1388762"/>
    <lineage>
        <taxon>Bacteria</taxon>
        <taxon>Pseudomonadati</taxon>
        <taxon>Pseudomonadota</taxon>
        <taxon>Gammaproteobacteria</taxon>
        <taxon>Pseudomonadales</taxon>
        <taxon>Pseudomonadaceae</taxon>
        <taxon>Pseudomonas</taxon>
    </lineage>
</organism>
<gene>
    <name evidence="2" type="ORF">O164_17440</name>
</gene>
<dbReference type="EMBL" id="AXUP01000242">
    <property type="protein sequence ID" value="ESW38522.1"/>
    <property type="molecule type" value="Genomic_DNA"/>
</dbReference>
<feature type="region of interest" description="Disordered" evidence="1">
    <location>
        <begin position="1"/>
        <end position="20"/>
    </location>
</feature>
<proteinExistence type="predicted"/>
<protein>
    <submittedName>
        <fullName evidence="2">Uncharacterized protein</fullName>
    </submittedName>
</protein>
<sequence>MSSLPENRECTITLPHGDATSRERQRATLIVQRAAPFAFRLSSYFPTIHVVGERMSEDRKRRFAEALEHWAMMLGDLRARERAEAIAQVVQLEKTRISRAYHASALEKHHAGKHWK</sequence>
<evidence type="ECO:0000256" key="1">
    <source>
        <dbReference type="SAM" id="MobiDB-lite"/>
    </source>
</evidence>
<name>V7D843_9PSED</name>
<evidence type="ECO:0000313" key="2">
    <source>
        <dbReference type="EMBL" id="ESW38522.1"/>
    </source>
</evidence>
<evidence type="ECO:0000313" key="3">
    <source>
        <dbReference type="Proteomes" id="UP000018511"/>
    </source>
</evidence>
<reference evidence="2 3" key="1">
    <citation type="submission" date="2013-10" db="EMBL/GenBank/DDBJ databases">
        <title>Whole Genome Shotgun Sequence of Pseudomonas taiwanensis SJ9.</title>
        <authorList>
            <person name="Hong S.-J."/>
            <person name="Shin J.-H."/>
        </authorList>
    </citation>
    <scope>NUCLEOTIDE SEQUENCE [LARGE SCALE GENOMIC DNA]</scope>
    <source>
        <strain evidence="2 3">SJ9</strain>
    </source>
</reference>
<dbReference type="AlphaFoldDB" id="V7D843"/>
<comment type="caution">
    <text evidence="2">The sequence shown here is derived from an EMBL/GenBank/DDBJ whole genome shotgun (WGS) entry which is preliminary data.</text>
</comment>